<protein>
    <submittedName>
        <fullName evidence="2">Uncharacterized protein</fullName>
    </submittedName>
</protein>
<proteinExistence type="predicted"/>
<feature type="compositionally biased region" description="Low complexity" evidence="1">
    <location>
        <begin position="487"/>
        <end position="496"/>
    </location>
</feature>
<dbReference type="RefSeq" id="WP_279641403.1">
    <property type="nucleotide sequence ID" value="NZ_JAOCAE010000006.1"/>
</dbReference>
<evidence type="ECO:0000256" key="1">
    <source>
        <dbReference type="SAM" id="MobiDB-lite"/>
    </source>
</evidence>
<comment type="caution">
    <text evidence="2">The sequence shown here is derived from an EMBL/GenBank/DDBJ whole genome shotgun (WGS) entry which is preliminary data.</text>
</comment>
<evidence type="ECO:0000313" key="2">
    <source>
        <dbReference type="EMBL" id="MDH1236491.1"/>
    </source>
</evidence>
<dbReference type="EMBL" id="JAOCAE010000006">
    <property type="protein sequence ID" value="MDH1236491.1"/>
    <property type="molecule type" value="Genomic_DNA"/>
</dbReference>
<feature type="region of interest" description="Disordered" evidence="1">
    <location>
        <begin position="483"/>
        <end position="502"/>
    </location>
</feature>
<reference evidence="2" key="1">
    <citation type="submission" date="2022-09" db="EMBL/GenBank/DDBJ databases">
        <title>Intensive care unit water sources are persistently colonized with multi-drug resistant bacteria and are the site of extensive horizontal gene transfer of antibiotic resistance genes.</title>
        <authorList>
            <person name="Diorio-Toth L."/>
        </authorList>
    </citation>
    <scope>NUCLEOTIDE SEQUENCE</scope>
    <source>
        <strain evidence="2">GD03947</strain>
    </source>
</reference>
<gene>
    <name evidence="2" type="ORF">N5C32_10620</name>
</gene>
<dbReference type="AlphaFoldDB" id="A0AA42P829"/>
<organism evidence="2 3">
    <name type="scientific">Stutzerimonas stutzeri</name>
    <name type="common">Pseudomonas stutzeri</name>
    <dbReference type="NCBI Taxonomy" id="316"/>
    <lineage>
        <taxon>Bacteria</taxon>
        <taxon>Pseudomonadati</taxon>
        <taxon>Pseudomonadota</taxon>
        <taxon>Gammaproteobacteria</taxon>
        <taxon>Pseudomonadales</taxon>
        <taxon>Pseudomonadaceae</taxon>
        <taxon>Stutzerimonas</taxon>
    </lineage>
</organism>
<sequence length="549" mass="58559">MSEVIRIIAAVVDTQRLTLYKQDGTTILVPQGDSRIRPLVDKVIPALEADKFCDLTAEDLAISNHYNEAQAGMGGFVQFFRMFKNTIEDMFSKFADLDASAAPVAPIAVGDVAQVAAPQTASQAAVAEIMANATPVSSPEFHAPLGEDETVVAVTSSGGIIPGIEKIDVQIQAVASKLGSAEGVKNFFERVSKVRRRHSVQDLLTFMEKGELPIADDGTVLVYKRLQSTNEEGVFVDCHSKKVKQKVGSKVFMSETLVDPDRHIECSNGLHVARRDYLNSFSGNVCVLAKLAPEDVIAVPHRDPRKLRAKGYHIIARLSQEDANLVCSNRPMKDTVLLGNAAAGNHVGVLETVEITEQRGGGLIITPVAEATEVVLEESKQAVSLDELPEVAKEGTSVDAAKVAKQVVTERKSGRQQQAEALLKGVLEGKTGKVQIQRAKELLAFKKAAKVSWDKLGISESQVASITAIANGAESVAPAAKAKKAAAPKPAEKAAPVTTGSPRERIRALITAGIKTNASNIVSIKKAAKKSWSALGVTEAEEKQILSAA</sequence>
<name>A0AA42P829_STUST</name>
<accession>A0AA42P829</accession>
<evidence type="ECO:0000313" key="3">
    <source>
        <dbReference type="Proteomes" id="UP001158500"/>
    </source>
</evidence>
<dbReference type="Proteomes" id="UP001158500">
    <property type="component" value="Unassembled WGS sequence"/>
</dbReference>